<evidence type="ECO:0000256" key="2">
    <source>
        <dbReference type="SAM" id="MobiDB-lite"/>
    </source>
</evidence>
<feature type="compositionally biased region" description="Low complexity" evidence="2">
    <location>
        <begin position="98"/>
        <end position="111"/>
    </location>
</feature>
<reference evidence="4" key="1">
    <citation type="submission" date="2010-06" db="EMBL/GenBank/DDBJ databases">
        <authorList>
            <person name="Jiang H."/>
            <person name="Abraham K."/>
            <person name="Ali S."/>
            <person name="Alsbrooks S.L."/>
            <person name="Anim B.N."/>
            <person name="Anosike U.S."/>
            <person name="Attaway T."/>
            <person name="Bandaranaike D.P."/>
            <person name="Battles P.K."/>
            <person name="Bell S.N."/>
            <person name="Bell A.V."/>
            <person name="Beltran B."/>
            <person name="Bickham C."/>
            <person name="Bustamante Y."/>
            <person name="Caleb T."/>
            <person name="Canada A."/>
            <person name="Cardenas V."/>
            <person name="Carter K."/>
            <person name="Chacko J."/>
            <person name="Chandrabose M.N."/>
            <person name="Chavez D."/>
            <person name="Chavez A."/>
            <person name="Chen L."/>
            <person name="Chu H.-S."/>
            <person name="Claassen K.J."/>
            <person name="Cockrell R."/>
            <person name="Collins M."/>
            <person name="Cooper J.A."/>
            <person name="Cree A."/>
            <person name="Curry S.M."/>
            <person name="Da Y."/>
            <person name="Dao M.D."/>
            <person name="Das B."/>
            <person name="Davila M.-L."/>
            <person name="Davy-Carroll L."/>
            <person name="Denson S."/>
            <person name="Dinh H."/>
            <person name="Ebong V.E."/>
            <person name="Edwards J.R."/>
            <person name="Egan A."/>
            <person name="El-Daye J."/>
            <person name="Escobedo L."/>
            <person name="Fernandez S."/>
            <person name="Fernando P.R."/>
            <person name="Flagg N."/>
            <person name="Forbes L.D."/>
            <person name="Fowler R.G."/>
            <person name="Fu Q."/>
            <person name="Gabisi R.A."/>
            <person name="Ganer J."/>
            <person name="Garbino Pronczuk A."/>
            <person name="Garcia R.M."/>
            <person name="Garner T."/>
            <person name="Garrett T.E."/>
            <person name="Gonzalez D.A."/>
            <person name="Hamid H."/>
            <person name="Hawkins E.S."/>
            <person name="Hirani K."/>
            <person name="Hogues M.E."/>
            <person name="Hollins B."/>
            <person name="Hsiao C.-H."/>
            <person name="Jabil R."/>
            <person name="James M.L."/>
            <person name="Jhangiani S.N."/>
            <person name="Johnson B."/>
            <person name="Johnson Q."/>
            <person name="Joshi V."/>
            <person name="Kalu J.B."/>
            <person name="Kam C."/>
            <person name="Kashfia A."/>
            <person name="Keebler J."/>
            <person name="Kisamo H."/>
            <person name="Kovar C.L."/>
            <person name="Lago L.A."/>
            <person name="Lai C.-Y."/>
            <person name="Laidlaw J."/>
            <person name="Lara F."/>
            <person name="Le T.-K."/>
            <person name="Lee S.L."/>
            <person name="Legall F.H."/>
            <person name="Lemon S.J."/>
            <person name="Lewis L.R."/>
            <person name="Li B."/>
            <person name="Liu Y."/>
            <person name="Liu Y.-S."/>
            <person name="Lopez J."/>
            <person name="Lozado R.J."/>
            <person name="Lu J."/>
            <person name="Madu R.C."/>
            <person name="Maheshwari M."/>
            <person name="Maheshwari R."/>
            <person name="Malloy K."/>
            <person name="Martinez E."/>
            <person name="Mathew T."/>
            <person name="Mercado I.C."/>
            <person name="Mercado C."/>
            <person name="Meyer B."/>
            <person name="Montgomery K."/>
            <person name="Morgan M.B."/>
            <person name="Munidasa M."/>
            <person name="Nazareth L.V."/>
            <person name="Nelson J."/>
            <person name="Ng B.M."/>
            <person name="Nguyen N.B."/>
            <person name="Nguyen P.Q."/>
            <person name="Nguyen T."/>
            <person name="Obregon M."/>
            <person name="Okwuonu G.O."/>
            <person name="Onwere C.G."/>
            <person name="Orozco G."/>
            <person name="Parra A."/>
            <person name="Patel S."/>
            <person name="Patil S."/>
            <person name="Perez A."/>
            <person name="Perez Y."/>
            <person name="Pham C."/>
            <person name="Primus E.L."/>
            <person name="Pu L.-L."/>
            <person name="Puazo M."/>
            <person name="Qin X."/>
            <person name="Quiroz J.B."/>
            <person name="Reese J."/>
            <person name="Richards S."/>
            <person name="Rives C.M."/>
            <person name="Robberts R."/>
            <person name="Ruiz S.J."/>
            <person name="Ruiz M.J."/>
            <person name="Santibanez J."/>
            <person name="Schneider B.W."/>
            <person name="Sisson I."/>
            <person name="Smith M."/>
            <person name="Sodergren E."/>
            <person name="Song X.-Z."/>
            <person name="Song B.B."/>
            <person name="Summersgill H."/>
            <person name="Thelus R."/>
            <person name="Thornton R.D."/>
            <person name="Trejos Z.Y."/>
            <person name="Usmani K."/>
            <person name="Vattathil S."/>
            <person name="Villasana D."/>
            <person name="Walker D.L."/>
            <person name="Wang S."/>
            <person name="Wang K."/>
            <person name="White C.S."/>
            <person name="Williams A.C."/>
            <person name="Williamson J."/>
            <person name="Wilson K."/>
            <person name="Woghiren I.O."/>
            <person name="Woodworth J.R."/>
            <person name="Worley K.C."/>
            <person name="Wright R.A."/>
            <person name="Wu W."/>
            <person name="Young L."/>
            <person name="Zhang L."/>
            <person name="Zhang J."/>
            <person name="Zhu Y."/>
            <person name="Muzny D.M."/>
            <person name="Weinstock G."/>
            <person name="Gibbs R.A."/>
        </authorList>
    </citation>
    <scope>NUCLEOTIDE SEQUENCE [LARGE SCALE GENOMIC DNA]</scope>
    <source>
        <strain evidence="4">LSR1</strain>
    </source>
</reference>
<sequence>MDKDPMIELTEFHNNLYSPISDSRENLIEKPPEIKPRKKKLLSINDIRSTGSSSSNSERDGSELSSISHDSSPLSQSWQKIKNNTDVCMPIPVPRPRSISSKKSASTNGSSERSISAISPISNKSSLQNSRSVTPESVSIELSDSDLTDSSSRIVPLKVKMKENKETNDMELSAALNNVASLNMFNEETRNENENIKLEIYIHKTDALKVDTRIKHPSVIISIIDTTTWEYLRISNANVTNQEKTYINPILTKEFDFKFHKTIIPIWDEKLVYTENFKHIITENTVILFEIVDYTGSIRPLVTMNDWHRIAWAFIRPIGSNGITNTGKQIRLQLYKPGPKPKSFHKSHPTAMHWFIKGILKKYPSTLYISLNKVKYSGATEVVSEHNQQELKSIDSSSPNEINSDSISSSQETFQEYDIKWKRFPGQKCKIPNSEIVKLQPNLEGCMYLKFSYDGLRLAVATGKNINIYSIPGYKLFKQLIGHQGLVYTLRWSNDNNNLLTTSSDYTACVWTLKNNNQTNFQILPHPSYVYCAEYNNTVIITGCYDSILRLWTSAFNKWTLCQEMEYHKGFISSIAQLETIVLSSDSHGIIIEWTLENCRLELKRIISVPEIRQVIISNIVLHPAGKRLLIQTRDSILRMMDLHTTAIIQWFRGGVNNKVQTGCVLSPCGNLVFGCGEDGLVNVWEAYTAKQLAFYTNRQDLSAATSGAVDYHPHDHMIVFGVYTQNKNSPIYVAQYTKENETDIGLRFLIPIEHKQKAFGHINHQAAEYGYLNKLKTKEHDSQRMMPLVNIIKRMDSVLNSFKIKE</sequence>
<evidence type="ECO:0000313" key="3">
    <source>
        <dbReference type="EnsemblMetazoa" id="XP_016658728.1"/>
    </source>
</evidence>
<dbReference type="InterPro" id="IPR036322">
    <property type="entry name" value="WD40_repeat_dom_sf"/>
</dbReference>
<name>A0A8R2D2S8_ACYPI</name>
<evidence type="ECO:0000313" key="4">
    <source>
        <dbReference type="Proteomes" id="UP000007819"/>
    </source>
</evidence>
<feature type="compositionally biased region" description="Basic and acidic residues" evidence="2">
    <location>
        <begin position="22"/>
        <end position="35"/>
    </location>
</feature>
<dbReference type="GO" id="GO:0044458">
    <property type="term" value="P:motile cilium assembly"/>
    <property type="evidence" value="ECO:0007669"/>
    <property type="project" value="TreeGrafter"/>
</dbReference>
<dbReference type="PROSITE" id="PS50082">
    <property type="entry name" value="WD_REPEATS_2"/>
    <property type="match status" value="1"/>
</dbReference>
<feature type="compositionally biased region" description="Low complexity" evidence="2">
    <location>
        <begin position="42"/>
        <end position="56"/>
    </location>
</feature>
<dbReference type="PROSITE" id="PS50294">
    <property type="entry name" value="WD_REPEATS_REGION"/>
    <property type="match status" value="1"/>
</dbReference>
<dbReference type="PANTHER" id="PTHR44499:SF1">
    <property type="entry name" value="JOUBERIN"/>
    <property type="match status" value="1"/>
</dbReference>
<feature type="region of interest" description="Disordered" evidence="2">
    <location>
        <begin position="20"/>
        <end position="132"/>
    </location>
</feature>
<dbReference type="Proteomes" id="UP000007819">
    <property type="component" value="Chromosome A1"/>
</dbReference>
<dbReference type="InterPro" id="IPR015943">
    <property type="entry name" value="WD40/YVTN_repeat-like_dom_sf"/>
</dbReference>
<keyword evidence="1" id="KW-0853">WD repeat</keyword>
<dbReference type="RefSeq" id="XP_016658728.1">
    <property type="nucleotide sequence ID" value="XM_016803239.2"/>
</dbReference>
<dbReference type="SUPFAM" id="SSF50978">
    <property type="entry name" value="WD40 repeat-like"/>
    <property type="match status" value="1"/>
</dbReference>
<dbReference type="GO" id="GO:0036064">
    <property type="term" value="C:ciliary basal body"/>
    <property type="evidence" value="ECO:0007669"/>
    <property type="project" value="TreeGrafter"/>
</dbReference>
<reference evidence="3" key="2">
    <citation type="submission" date="2022-06" db="UniProtKB">
        <authorList>
            <consortium name="EnsemblMetazoa"/>
        </authorList>
    </citation>
    <scope>IDENTIFICATION</scope>
</reference>
<keyword evidence="4" id="KW-1185">Reference proteome</keyword>
<proteinExistence type="predicted"/>
<dbReference type="InterPro" id="IPR001680">
    <property type="entry name" value="WD40_rpt"/>
</dbReference>
<feature type="compositionally biased region" description="Polar residues" evidence="2">
    <location>
        <begin position="112"/>
        <end position="132"/>
    </location>
</feature>
<evidence type="ECO:0008006" key="5">
    <source>
        <dbReference type="Google" id="ProtNLM"/>
    </source>
</evidence>
<feature type="compositionally biased region" description="Low complexity" evidence="2">
    <location>
        <begin position="63"/>
        <end position="77"/>
    </location>
</feature>
<dbReference type="PANTHER" id="PTHR44499">
    <property type="entry name" value="JOUBERIN"/>
    <property type="match status" value="1"/>
</dbReference>
<dbReference type="Gene3D" id="2.130.10.10">
    <property type="entry name" value="YVTN repeat-like/Quinoprotein amine dehydrogenase"/>
    <property type="match status" value="1"/>
</dbReference>
<dbReference type="SMART" id="SM00320">
    <property type="entry name" value="WD40"/>
    <property type="match status" value="5"/>
</dbReference>
<protein>
    <recommendedName>
        <fullName evidence="5">Jouberin</fullName>
    </recommendedName>
</protein>
<dbReference type="KEGG" id="api:100159251"/>
<feature type="repeat" description="WD" evidence="1">
    <location>
        <begin position="480"/>
        <end position="521"/>
    </location>
</feature>
<dbReference type="OrthoDB" id="2096344at2759"/>
<dbReference type="AlphaFoldDB" id="A0A8R2D2S8"/>
<dbReference type="InterPro" id="IPR052803">
    <property type="entry name" value="Cilium-Associated_Jouberin"/>
</dbReference>
<organism evidence="3 4">
    <name type="scientific">Acyrthosiphon pisum</name>
    <name type="common">Pea aphid</name>
    <dbReference type="NCBI Taxonomy" id="7029"/>
    <lineage>
        <taxon>Eukaryota</taxon>
        <taxon>Metazoa</taxon>
        <taxon>Ecdysozoa</taxon>
        <taxon>Arthropoda</taxon>
        <taxon>Hexapoda</taxon>
        <taxon>Insecta</taxon>
        <taxon>Pterygota</taxon>
        <taxon>Neoptera</taxon>
        <taxon>Paraneoptera</taxon>
        <taxon>Hemiptera</taxon>
        <taxon>Sternorrhyncha</taxon>
        <taxon>Aphidomorpha</taxon>
        <taxon>Aphidoidea</taxon>
        <taxon>Aphididae</taxon>
        <taxon>Macrosiphini</taxon>
        <taxon>Acyrthosiphon</taxon>
    </lineage>
</organism>
<dbReference type="Pfam" id="PF00400">
    <property type="entry name" value="WD40"/>
    <property type="match status" value="3"/>
</dbReference>
<dbReference type="GeneID" id="100159251"/>
<evidence type="ECO:0000256" key="1">
    <source>
        <dbReference type="PROSITE-ProRule" id="PRU00221"/>
    </source>
</evidence>
<dbReference type="EnsemblMetazoa" id="XM_016803239.2">
    <property type="protein sequence ID" value="XP_016658728.1"/>
    <property type="gene ID" value="LOC100159251"/>
</dbReference>
<accession>A0A8R2D2S8</accession>